<accession>A0ACB9N0I3</accession>
<gene>
    <name evidence="1" type="ORF">MLD38_028324</name>
</gene>
<evidence type="ECO:0000313" key="1">
    <source>
        <dbReference type="EMBL" id="KAI4330010.1"/>
    </source>
</evidence>
<evidence type="ECO:0000313" key="2">
    <source>
        <dbReference type="Proteomes" id="UP001057402"/>
    </source>
</evidence>
<comment type="caution">
    <text evidence="1">The sequence shown here is derived from an EMBL/GenBank/DDBJ whole genome shotgun (WGS) entry which is preliminary data.</text>
</comment>
<proteinExistence type="predicted"/>
<dbReference type="Proteomes" id="UP001057402">
    <property type="component" value="Chromosome 8"/>
</dbReference>
<name>A0ACB9N0I3_9MYRT</name>
<organism evidence="1 2">
    <name type="scientific">Melastoma candidum</name>
    <dbReference type="NCBI Taxonomy" id="119954"/>
    <lineage>
        <taxon>Eukaryota</taxon>
        <taxon>Viridiplantae</taxon>
        <taxon>Streptophyta</taxon>
        <taxon>Embryophyta</taxon>
        <taxon>Tracheophyta</taxon>
        <taxon>Spermatophyta</taxon>
        <taxon>Magnoliopsida</taxon>
        <taxon>eudicotyledons</taxon>
        <taxon>Gunneridae</taxon>
        <taxon>Pentapetalae</taxon>
        <taxon>rosids</taxon>
        <taxon>malvids</taxon>
        <taxon>Myrtales</taxon>
        <taxon>Melastomataceae</taxon>
        <taxon>Melastomatoideae</taxon>
        <taxon>Melastomateae</taxon>
        <taxon>Melastoma</taxon>
    </lineage>
</organism>
<keyword evidence="2" id="KW-1185">Reference proteome</keyword>
<sequence length="369" mass="41228">MLSLGGFWRRHGRKIFVGLGILGGGYCAYKLYDAHRRKLAELEKEIADDRENDELAKAQLQAHFENIQRIANTTTLPHAINYLNGRIAEELDLSRLTERLMRGKDQPDALTPAEKLELWEQLKVLSFTKLLSSIWGMALLSLYIRVQVNILGRHLYIDAARGLGISQLLDGDSVGVDDQQKFLASADFLSSHGLPALTSYMREATQEVLRGKHLRDNFDNAALHEVILQVLDKFMSTASRHHWVGYLMPENDSSELATTSNDDPILPAVATFGQLMAETEAVLLSSEFSNIVEMALKMVVNAVVDDFTLPDGGSAVPFKMPLAKLLPRVAQMGPQLLEEPSKNRYVQLIGSSQEVELFFTLLYTNTEIS</sequence>
<dbReference type="EMBL" id="CM042887">
    <property type="protein sequence ID" value="KAI4330010.1"/>
    <property type="molecule type" value="Genomic_DNA"/>
</dbReference>
<reference evidence="2" key="1">
    <citation type="journal article" date="2023" name="Front. Plant Sci.">
        <title>Chromosomal-level genome assembly of Melastoma candidum provides insights into trichome evolution.</title>
        <authorList>
            <person name="Zhong Y."/>
            <person name="Wu W."/>
            <person name="Sun C."/>
            <person name="Zou P."/>
            <person name="Liu Y."/>
            <person name="Dai S."/>
            <person name="Zhou R."/>
        </authorList>
    </citation>
    <scope>NUCLEOTIDE SEQUENCE [LARGE SCALE GENOMIC DNA]</scope>
</reference>
<protein>
    <submittedName>
        <fullName evidence="1">Uncharacterized protein</fullName>
    </submittedName>
</protein>